<dbReference type="Gene3D" id="2.40.110.10">
    <property type="entry name" value="Butyryl-CoA Dehydrogenase, subunit A, domain 2"/>
    <property type="match status" value="1"/>
</dbReference>
<dbReference type="InterPro" id="IPR036250">
    <property type="entry name" value="AcylCo_DH-like_C"/>
</dbReference>
<dbReference type="RefSeq" id="WP_266870030.1">
    <property type="nucleotide sequence ID" value="NZ_JAPEMW010000002.1"/>
</dbReference>
<dbReference type="Pfam" id="PF02770">
    <property type="entry name" value="Acyl-CoA_dh_M"/>
    <property type="match status" value="1"/>
</dbReference>
<dbReference type="InterPro" id="IPR013786">
    <property type="entry name" value="AcylCoA_DH/ox_N"/>
</dbReference>
<dbReference type="Gene3D" id="1.10.540.10">
    <property type="entry name" value="Acyl-CoA dehydrogenase/oxidase, N-terminal domain"/>
    <property type="match status" value="1"/>
</dbReference>
<keyword evidence="4 5" id="KW-0274">FAD</keyword>
<dbReference type="InterPro" id="IPR037069">
    <property type="entry name" value="AcylCoA_DH/ox_N_sf"/>
</dbReference>
<sequence>MPDRAQQPVDRQLPTDEARDLISLARDIAQREIAPRAAEEEDAGIFPREVFTLLSRSGLLGLPYDSEYGGGDQPYEVYLQVLEELAAARLTVGLGVSVHSLSCHALANYGTKQQQVEHLPAMLGGGLLGAYCLSEPASGSDAASLRTKAVRDGEDWVIDGTKAWITHGGIADFYTVMARTGADGARGISAFLVPGDAAGLSGAVPEKKMGMKGSPTAQVHFDGVRVPDERRIGEEGQGFAIALSALDSGRLGIAACAIGLAQAALDEAVAYASGRQQFGRPISDFQGLRFMLADMATQIEAGRALYLAAARLRDAGRPFAKQAAMAKLHCTDTAMKATIDAVQILGGYGYTADFPVERYMREAKVLQIVEGTNQIQRMVIARHLAGPEAHRTG</sequence>
<keyword evidence="5" id="KW-0560">Oxidoreductase</keyword>
<feature type="domain" description="Acyl-CoA dehydrogenase/oxidase C-terminal" evidence="6">
    <location>
        <begin position="236"/>
        <end position="384"/>
    </location>
</feature>
<dbReference type="EMBL" id="JAWMAJ010000196">
    <property type="protein sequence ID" value="MDV7221908.1"/>
    <property type="molecule type" value="Genomic_DNA"/>
</dbReference>
<gene>
    <name evidence="9" type="ORF">R5A26_38845</name>
</gene>
<dbReference type="SUPFAM" id="SSF47203">
    <property type="entry name" value="Acyl-CoA dehydrogenase C-terminal domain-like"/>
    <property type="match status" value="1"/>
</dbReference>
<keyword evidence="3 5" id="KW-0285">Flavoprotein</keyword>
<evidence type="ECO:0000256" key="5">
    <source>
        <dbReference type="RuleBase" id="RU362125"/>
    </source>
</evidence>
<dbReference type="PROSITE" id="PS00073">
    <property type="entry name" value="ACYL_COA_DH_2"/>
    <property type="match status" value="1"/>
</dbReference>
<proteinExistence type="inferred from homology"/>
<keyword evidence="10" id="KW-1185">Reference proteome</keyword>
<evidence type="ECO:0000259" key="6">
    <source>
        <dbReference type="Pfam" id="PF00441"/>
    </source>
</evidence>
<dbReference type="InterPro" id="IPR006091">
    <property type="entry name" value="Acyl-CoA_Oxase/DH_mid-dom"/>
</dbReference>
<dbReference type="Pfam" id="PF02771">
    <property type="entry name" value="Acyl-CoA_dh_N"/>
    <property type="match status" value="1"/>
</dbReference>
<feature type="domain" description="Acyl-CoA dehydrogenase/oxidase N-terminal" evidence="8">
    <location>
        <begin position="15"/>
        <end position="125"/>
    </location>
</feature>
<dbReference type="SUPFAM" id="SSF56645">
    <property type="entry name" value="Acyl-CoA dehydrogenase NM domain-like"/>
    <property type="match status" value="1"/>
</dbReference>
<dbReference type="Proteomes" id="UP001187346">
    <property type="component" value="Unassembled WGS sequence"/>
</dbReference>
<dbReference type="InterPro" id="IPR046373">
    <property type="entry name" value="Acyl-CoA_Oxase/DH_mid-dom_sf"/>
</dbReference>
<dbReference type="PANTHER" id="PTHR43884">
    <property type="entry name" value="ACYL-COA DEHYDROGENASE"/>
    <property type="match status" value="1"/>
</dbReference>
<comment type="caution">
    <text evidence="9">The sequence shown here is derived from an EMBL/GenBank/DDBJ whole genome shotgun (WGS) entry which is preliminary data.</text>
</comment>
<evidence type="ECO:0000313" key="10">
    <source>
        <dbReference type="Proteomes" id="UP001187346"/>
    </source>
</evidence>
<comment type="similarity">
    <text evidence="2 5">Belongs to the acyl-CoA dehydrogenase family.</text>
</comment>
<evidence type="ECO:0000256" key="1">
    <source>
        <dbReference type="ARBA" id="ARBA00001974"/>
    </source>
</evidence>
<dbReference type="PANTHER" id="PTHR43884:SF12">
    <property type="entry name" value="ISOVALERYL-COA DEHYDROGENASE, MITOCHONDRIAL-RELATED"/>
    <property type="match status" value="1"/>
</dbReference>
<evidence type="ECO:0000259" key="8">
    <source>
        <dbReference type="Pfam" id="PF02771"/>
    </source>
</evidence>
<comment type="cofactor">
    <cofactor evidence="1 5">
        <name>FAD</name>
        <dbReference type="ChEBI" id="CHEBI:57692"/>
    </cofactor>
</comment>
<protein>
    <submittedName>
        <fullName evidence="9">Acyl-CoA dehydrogenase family protein</fullName>
    </submittedName>
</protein>
<evidence type="ECO:0000256" key="3">
    <source>
        <dbReference type="ARBA" id="ARBA00022630"/>
    </source>
</evidence>
<organism evidence="9 10">
    <name type="scientific">Streptomyces prunicolor</name>
    <dbReference type="NCBI Taxonomy" id="67348"/>
    <lineage>
        <taxon>Bacteria</taxon>
        <taxon>Bacillati</taxon>
        <taxon>Actinomycetota</taxon>
        <taxon>Actinomycetes</taxon>
        <taxon>Kitasatosporales</taxon>
        <taxon>Streptomycetaceae</taxon>
        <taxon>Streptomyces</taxon>
    </lineage>
</organism>
<evidence type="ECO:0000313" key="9">
    <source>
        <dbReference type="EMBL" id="MDV7221908.1"/>
    </source>
</evidence>
<feature type="domain" description="Acyl-CoA oxidase/dehydrogenase middle" evidence="7">
    <location>
        <begin position="130"/>
        <end position="224"/>
    </location>
</feature>
<evidence type="ECO:0000256" key="2">
    <source>
        <dbReference type="ARBA" id="ARBA00009347"/>
    </source>
</evidence>
<evidence type="ECO:0000259" key="7">
    <source>
        <dbReference type="Pfam" id="PF02770"/>
    </source>
</evidence>
<dbReference type="PROSITE" id="PS00072">
    <property type="entry name" value="ACYL_COA_DH_1"/>
    <property type="match status" value="1"/>
</dbReference>
<reference evidence="9 10" key="1">
    <citation type="submission" date="2023-10" db="EMBL/GenBank/DDBJ databases">
        <title>Characterization of rhizosphere-enriched actinobacteria from wheat plants lab-grown on chernevaya soil.</title>
        <authorList>
            <person name="Tikhonova E.N."/>
            <person name="Konopkin A."/>
            <person name="Kravchenko I.K."/>
        </authorList>
    </citation>
    <scope>NUCLEOTIDE SEQUENCE [LARGE SCALE GENOMIC DNA]</scope>
    <source>
        <strain evidence="9 10">RR29</strain>
    </source>
</reference>
<name>A0ABU4FMT5_9ACTN</name>
<dbReference type="InterPro" id="IPR009100">
    <property type="entry name" value="AcylCoA_DH/oxidase_NM_dom_sf"/>
</dbReference>
<dbReference type="InterPro" id="IPR009075">
    <property type="entry name" value="AcylCo_DH/oxidase_C"/>
</dbReference>
<dbReference type="Pfam" id="PF00441">
    <property type="entry name" value="Acyl-CoA_dh_1"/>
    <property type="match status" value="1"/>
</dbReference>
<dbReference type="PIRSF" id="PIRSF016578">
    <property type="entry name" value="HsaA"/>
    <property type="match status" value="1"/>
</dbReference>
<dbReference type="Gene3D" id="1.20.140.10">
    <property type="entry name" value="Butyryl-CoA Dehydrogenase, subunit A, domain 3"/>
    <property type="match status" value="1"/>
</dbReference>
<accession>A0ABU4FMT5</accession>
<evidence type="ECO:0000256" key="4">
    <source>
        <dbReference type="ARBA" id="ARBA00022827"/>
    </source>
</evidence>
<dbReference type="InterPro" id="IPR006089">
    <property type="entry name" value="Acyl-CoA_DH_CS"/>
</dbReference>